<evidence type="ECO:0000259" key="2">
    <source>
        <dbReference type="Pfam" id="PF09976"/>
    </source>
</evidence>
<dbReference type="Pfam" id="PF09976">
    <property type="entry name" value="TPR_21"/>
    <property type="match status" value="1"/>
</dbReference>
<feature type="domain" description="Ancillary SecYEG translocon subunit/Cell division coordinator CpoB TPR" evidence="2">
    <location>
        <begin position="13"/>
        <end position="125"/>
    </location>
</feature>
<evidence type="ECO:0000313" key="3">
    <source>
        <dbReference type="EMBL" id="BAT71262.1"/>
    </source>
</evidence>
<dbReference type="RefSeq" id="WP_068549181.1">
    <property type="nucleotide sequence ID" value="NZ_AP013035.1"/>
</dbReference>
<proteinExistence type="predicted"/>
<keyword evidence="1" id="KW-1133">Transmembrane helix</keyword>
<organism evidence="3 4">
    <name type="scientific">Thermosulfidibacter takaii (strain DSM 17441 / JCM 13301 / NBRC 103674 / ABI70S6)</name>
    <dbReference type="NCBI Taxonomy" id="1298851"/>
    <lineage>
        <taxon>Bacteria</taxon>
        <taxon>Pseudomonadati</taxon>
        <taxon>Thermosulfidibacterota</taxon>
        <taxon>Thermosulfidibacteria</taxon>
        <taxon>Thermosulfidibacterales</taxon>
        <taxon>Thermosulfidibacteraceae</taxon>
    </lineage>
</organism>
<reference evidence="4" key="1">
    <citation type="journal article" date="2018" name="Science">
        <title>A primordial and reversible TCA cycle in a facultatively chemolithoautotrophic thermophile.</title>
        <authorList>
            <person name="Nunoura T."/>
            <person name="Chikaraishi Y."/>
            <person name="Izaki R."/>
            <person name="Suwa T."/>
            <person name="Sato T."/>
            <person name="Harada T."/>
            <person name="Mori K."/>
            <person name="Kato Y."/>
            <person name="Miyazaki M."/>
            <person name="Shimamura S."/>
            <person name="Yanagawa K."/>
            <person name="Shuto A."/>
            <person name="Ohkouchi N."/>
            <person name="Fujita N."/>
            <person name="Takaki Y."/>
            <person name="Atomi H."/>
            <person name="Takai K."/>
        </authorList>
    </citation>
    <scope>NUCLEOTIDE SEQUENCE [LARGE SCALE GENOMIC DNA]</scope>
    <source>
        <strain evidence="4">DSM 17441 / JCM 13301 / NBRC 103674 / ABI70S6</strain>
    </source>
</reference>
<gene>
    <name evidence="3" type="ORF">TST_0454</name>
</gene>
<dbReference type="InterPro" id="IPR018704">
    <property type="entry name" value="SecYEG/CpoB_TPR"/>
</dbReference>
<accession>A0A0S3QSF8</accession>
<feature type="transmembrane region" description="Helical" evidence="1">
    <location>
        <begin position="15"/>
        <end position="35"/>
    </location>
</feature>
<dbReference type="Gene3D" id="1.25.40.10">
    <property type="entry name" value="Tetratricopeptide repeat domain"/>
    <property type="match status" value="1"/>
</dbReference>
<keyword evidence="1" id="KW-0472">Membrane</keyword>
<evidence type="ECO:0000313" key="4">
    <source>
        <dbReference type="Proteomes" id="UP000063234"/>
    </source>
</evidence>
<sequence length="195" mass="22038">MSEKKDLADVLYENWKLIAGVVALIIVLVIGFGVYSHVRTKKAEEASYYFSKGLQLMFSGNGTQNYDKALELFKKAEQIGVGKEAILAKVMEAKILINKGKVEEGRKLLKDALSEIKGSYLEPIITAEAGDAKLLEEYLKRDNPFLEDYVRFRLAMTYLAEGKKKEAKEQLMTLKGKFPSSPFARDAERVMEVMR</sequence>
<dbReference type="AlphaFoldDB" id="A0A0S3QSF8"/>
<dbReference type="Proteomes" id="UP000063234">
    <property type="component" value="Chromosome"/>
</dbReference>
<keyword evidence="4" id="KW-1185">Reference proteome</keyword>
<protein>
    <recommendedName>
        <fullName evidence="2">Ancillary SecYEG translocon subunit/Cell division coordinator CpoB TPR domain-containing protein</fullName>
    </recommendedName>
</protein>
<dbReference type="KEGG" id="ttk:TST_0454"/>
<dbReference type="InterPro" id="IPR011990">
    <property type="entry name" value="TPR-like_helical_dom_sf"/>
</dbReference>
<dbReference type="SUPFAM" id="SSF48452">
    <property type="entry name" value="TPR-like"/>
    <property type="match status" value="1"/>
</dbReference>
<evidence type="ECO:0000256" key="1">
    <source>
        <dbReference type="SAM" id="Phobius"/>
    </source>
</evidence>
<keyword evidence="1" id="KW-0812">Transmembrane</keyword>
<dbReference type="EMBL" id="AP013035">
    <property type="protein sequence ID" value="BAT71262.1"/>
    <property type="molecule type" value="Genomic_DNA"/>
</dbReference>
<dbReference type="STRING" id="1298851.TST_0454"/>
<name>A0A0S3QSF8_THET7</name>